<dbReference type="InterPro" id="IPR000158">
    <property type="entry name" value="Cell_div_FtsZ"/>
</dbReference>
<feature type="compositionally biased region" description="Low complexity" evidence="8">
    <location>
        <begin position="346"/>
        <end position="390"/>
    </location>
</feature>
<evidence type="ECO:0000256" key="4">
    <source>
        <dbReference type="ARBA" id="ARBA00023134"/>
    </source>
</evidence>
<keyword evidence="2 5" id="KW-0963">Cytoplasm</keyword>
<keyword evidence="5 7" id="KW-0717">Septation</keyword>
<evidence type="ECO:0000256" key="2">
    <source>
        <dbReference type="ARBA" id="ARBA00022490"/>
    </source>
</evidence>
<dbReference type="GO" id="GO:0051258">
    <property type="term" value="P:protein polymerization"/>
    <property type="evidence" value="ECO:0007669"/>
    <property type="project" value="UniProtKB-UniRule"/>
</dbReference>
<dbReference type="PROSITE" id="PS01135">
    <property type="entry name" value="FTSZ_2"/>
    <property type="match status" value="1"/>
</dbReference>
<feature type="region of interest" description="Disordered" evidence="8">
    <location>
        <begin position="327"/>
        <end position="396"/>
    </location>
</feature>
<evidence type="ECO:0000313" key="12">
    <source>
        <dbReference type="Proteomes" id="UP000034491"/>
    </source>
</evidence>
<dbReference type="Pfam" id="PF00091">
    <property type="entry name" value="Tubulin"/>
    <property type="match status" value="1"/>
</dbReference>
<dbReference type="InterPro" id="IPR003008">
    <property type="entry name" value="Tubulin_FtsZ_GTPase"/>
</dbReference>
<evidence type="ECO:0000256" key="7">
    <source>
        <dbReference type="RuleBase" id="RU000631"/>
    </source>
</evidence>
<comment type="similarity">
    <text evidence="1 5 7">Belongs to the FtsZ family.</text>
</comment>
<feature type="domain" description="Tubulin/FtsZ 2-layer sandwich" evidence="10">
    <location>
        <begin position="211"/>
        <end position="329"/>
    </location>
</feature>
<dbReference type="PANTHER" id="PTHR30314">
    <property type="entry name" value="CELL DIVISION PROTEIN FTSZ-RELATED"/>
    <property type="match status" value="1"/>
</dbReference>
<name>A0A0M2RFV8_9PROT</name>
<keyword evidence="5 7" id="KW-0132">Cell division</keyword>
<feature type="binding site" evidence="5">
    <location>
        <position position="191"/>
    </location>
    <ligand>
        <name>GTP</name>
        <dbReference type="ChEBI" id="CHEBI:37565"/>
    </ligand>
</feature>
<evidence type="ECO:0000256" key="8">
    <source>
        <dbReference type="SAM" id="MobiDB-lite"/>
    </source>
</evidence>
<dbReference type="GO" id="GO:0005525">
    <property type="term" value="F:GTP binding"/>
    <property type="evidence" value="ECO:0007669"/>
    <property type="project" value="UniProtKB-UniRule"/>
</dbReference>
<dbReference type="SUPFAM" id="SSF52490">
    <property type="entry name" value="Tubulin nucleotide-binding domain-like"/>
    <property type="match status" value="1"/>
</dbReference>
<dbReference type="InterPro" id="IPR036525">
    <property type="entry name" value="Tubulin/FtsZ_GTPase_sf"/>
</dbReference>
<dbReference type="HAMAP" id="MF_00909">
    <property type="entry name" value="FtsZ"/>
    <property type="match status" value="1"/>
</dbReference>
<dbReference type="InterPro" id="IPR020805">
    <property type="entry name" value="Cell_div_FtsZ_CS"/>
</dbReference>
<feature type="binding site" evidence="5">
    <location>
        <position position="143"/>
    </location>
    <ligand>
        <name>GTP</name>
        <dbReference type="ChEBI" id="CHEBI:37565"/>
    </ligand>
</feature>
<dbReference type="SUPFAM" id="SSF55307">
    <property type="entry name" value="Tubulin C-terminal domain-like"/>
    <property type="match status" value="1"/>
</dbReference>
<dbReference type="OrthoDB" id="9813375at2"/>
<feature type="binding site" evidence="5">
    <location>
        <begin position="25"/>
        <end position="29"/>
    </location>
    <ligand>
        <name>GTP</name>
        <dbReference type="ChEBI" id="CHEBI:37565"/>
    </ligand>
</feature>
<feature type="binding site" evidence="5">
    <location>
        <position position="147"/>
    </location>
    <ligand>
        <name>GTP</name>
        <dbReference type="ChEBI" id="CHEBI:37565"/>
    </ligand>
</feature>
<keyword evidence="12" id="KW-1185">Reference proteome</keyword>
<dbReference type="FunFam" id="3.40.50.1440:FF:000001">
    <property type="entry name" value="Cell division protein FtsZ"/>
    <property type="match status" value="1"/>
</dbReference>
<feature type="compositionally biased region" description="Basic and acidic residues" evidence="8">
    <location>
        <begin position="327"/>
        <end position="337"/>
    </location>
</feature>
<protein>
    <recommendedName>
        <fullName evidence="5 6">Cell division protein FtsZ</fullName>
    </recommendedName>
</protein>
<feature type="domain" description="Tubulin/FtsZ GTPase" evidence="9">
    <location>
        <begin position="17"/>
        <end position="209"/>
    </location>
</feature>
<dbReference type="STRING" id="1549748.WH95_03990"/>
<organism evidence="11 12">
    <name type="scientific">Kiloniella litopenaei</name>
    <dbReference type="NCBI Taxonomy" id="1549748"/>
    <lineage>
        <taxon>Bacteria</taxon>
        <taxon>Pseudomonadati</taxon>
        <taxon>Pseudomonadota</taxon>
        <taxon>Alphaproteobacteria</taxon>
        <taxon>Rhodospirillales</taxon>
        <taxon>Kiloniellaceae</taxon>
        <taxon>Kiloniella</taxon>
    </lineage>
</organism>
<accession>A0A0M2RFV8</accession>
<evidence type="ECO:0000259" key="10">
    <source>
        <dbReference type="SMART" id="SM00865"/>
    </source>
</evidence>
<dbReference type="PATRIC" id="fig|1549748.8.peg.1407"/>
<dbReference type="InterPro" id="IPR018316">
    <property type="entry name" value="Tubulin/FtsZ_2-layer-sand-dom"/>
</dbReference>
<evidence type="ECO:0000259" key="9">
    <source>
        <dbReference type="SMART" id="SM00864"/>
    </source>
</evidence>
<keyword evidence="3 5" id="KW-0547">Nucleotide-binding</keyword>
<dbReference type="PANTHER" id="PTHR30314:SF3">
    <property type="entry name" value="MITOCHONDRIAL DIVISION PROTEIN FSZA"/>
    <property type="match status" value="1"/>
</dbReference>
<dbReference type="AlphaFoldDB" id="A0A0M2RFV8"/>
<dbReference type="GO" id="GO:0003924">
    <property type="term" value="F:GTPase activity"/>
    <property type="evidence" value="ECO:0007669"/>
    <property type="project" value="UniProtKB-UniRule"/>
</dbReference>
<evidence type="ECO:0000256" key="3">
    <source>
        <dbReference type="ARBA" id="ARBA00022741"/>
    </source>
</evidence>
<evidence type="ECO:0000256" key="1">
    <source>
        <dbReference type="ARBA" id="ARBA00009690"/>
    </source>
</evidence>
<dbReference type="FunFam" id="3.30.1330.20:FF:000011">
    <property type="entry name" value="Cell division protein FtsZ"/>
    <property type="match status" value="1"/>
</dbReference>
<dbReference type="NCBIfam" id="TIGR00065">
    <property type="entry name" value="ftsZ"/>
    <property type="match status" value="1"/>
</dbReference>
<dbReference type="GO" id="GO:0032153">
    <property type="term" value="C:cell division site"/>
    <property type="evidence" value="ECO:0007669"/>
    <property type="project" value="UniProtKB-UniRule"/>
</dbReference>
<dbReference type="Pfam" id="PF12327">
    <property type="entry name" value="FtsZ_C"/>
    <property type="match status" value="1"/>
</dbReference>
<comment type="caution">
    <text evidence="11">The sequence shown here is derived from an EMBL/GenBank/DDBJ whole genome shotgun (WGS) entry which is preliminary data.</text>
</comment>
<proteinExistence type="inferred from homology"/>
<feature type="region of interest" description="Disordered" evidence="8">
    <location>
        <begin position="458"/>
        <end position="566"/>
    </location>
</feature>
<dbReference type="SMART" id="SM00864">
    <property type="entry name" value="Tubulin"/>
    <property type="match status" value="1"/>
</dbReference>
<dbReference type="SMART" id="SM00865">
    <property type="entry name" value="Tubulin_C"/>
    <property type="match status" value="1"/>
</dbReference>
<dbReference type="InterPro" id="IPR024757">
    <property type="entry name" value="FtsZ_C"/>
</dbReference>
<dbReference type="PRINTS" id="PR00423">
    <property type="entry name" value="CELLDVISFTSZ"/>
</dbReference>
<feature type="compositionally biased region" description="Low complexity" evidence="8">
    <location>
        <begin position="510"/>
        <end position="527"/>
    </location>
</feature>
<sequence length="566" mass="58614">MALNLDVPPVDSELTPQITVIGVGGAGGNAVNNMIQSNLEGVEFLIANTDAQAIAQSSCDRTIQLGRNITQGLGAGSRPDIGQAAAEEAMDEILGHLEGSNMVFITAGMGGGTGTGAAPVIAKSARDAGILTVGVVTKPFHFEGVHRMRLAEKGIEELAQYVDTLIIIPNQNLFRIANEKTTFADAFKMADDVLRSGVSGVTDLMVMPGLINLDFADIRAVMTEMGKAMMGTGEADGESRAMDAAEAAISNPLLDEVSMKGARGVLINITGGPDLTLFEVDEAANRIRDEVDPEANIIFGSTYDPNMEGTMRVSVVATGIDAESMKNIRPPETKEFKAPPAPLDVTPEAPAEQQPEQAVASVAEAPQPAAPVQPQAAPAAATSTEPAAQPVIETGPSQTSIESAITRSEAETQPVTATAPQAEIKNDSFVAPAPATVANQKPAAPQVTGQKADPFAAAALANGTDKHEDASKKGRGLFGRITGGAARALQAATQSEEQEELEMGKATVNAPVAPSAAPAAAPSESPATGNSQQPRLTGLDPQDRIQTPSAEEDLLDIPAFLRRQAN</sequence>
<gene>
    <name evidence="5" type="primary">ftsZ</name>
    <name evidence="11" type="ORF">WH95_03990</name>
</gene>
<evidence type="ECO:0000256" key="6">
    <source>
        <dbReference type="NCBIfam" id="TIGR00065"/>
    </source>
</evidence>
<feature type="binding site" evidence="5">
    <location>
        <begin position="112"/>
        <end position="114"/>
    </location>
    <ligand>
        <name>GTP</name>
        <dbReference type="ChEBI" id="CHEBI:37565"/>
    </ligand>
</feature>
<dbReference type="Gene3D" id="3.40.50.1440">
    <property type="entry name" value="Tubulin/FtsZ, GTPase domain"/>
    <property type="match status" value="1"/>
</dbReference>
<dbReference type="InterPro" id="IPR008280">
    <property type="entry name" value="Tub_FtsZ_C"/>
</dbReference>
<dbReference type="InterPro" id="IPR045061">
    <property type="entry name" value="FtsZ/CetZ"/>
</dbReference>
<dbReference type="Proteomes" id="UP000034491">
    <property type="component" value="Unassembled WGS sequence"/>
</dbReference>
<reference evidence="11 12" key="1">
    <citation type="submission" date="2015-03" db="EMBL/GenBank/DDBJ databases">
        <title>Genome sequence of Kiloniella sp. P1-1, isolated from the gut microflora of Pacific white shrimp, Penaeus vannamei.</title>
        <authorList>
            <person name="Shao Z."/>
            <person name="Wang L."/>
            <person name="Li X."/>
        </authorList>
    </citation>
    <scope>NUCLEOTIDE SEQUENCE [LARGE SCALE GENOMIC DNA]</scope>
    <source>
        <strain evidence="11 12">P1-1</strain>
    </source>
</reference>
<dbReference type="Gene3D" id="3.30.1330.20">
    <property type="entry name" value="Tubulin/FtsZ, C-terminal domain"/>
    <property type="match status" value="1"/>
</dbReference>
<evidence type="ECO:0000313" key="11">
    <source>
        <dbReference type="EMBL" id="KKJ78448.1"/>
    </source>
</evidence>
<comment type="subcellular location">
    <subcellularLocation>
        <location evidence="5">Cytoplasm</location>
    </subcellularLocation>
    <text evidence="5">Assembles at midcell at the inner surface of the cytoplasmic membrane.</text>
</comment>
<dbReference type="GO" id="GO:0043093">
    <property type="term" value="P:FtsZ-dependent cytokinesis"/>
    <property type="evidence" value="ECO:0007669"/>
    <property type="project" value="UniProtKB-UniRule"/>
</dbReference>
<comment type="function">
    <text evidence="5 7">Essential cell division protein that forms a contractile ring structure (Z ring) at the future cell division site. The regulation of the ring assembly controls the timing and the location of cell division. One of the functions of the FtsZ ring is to recruit other cell division proteins to the septum to produce a new cell wall between the dividing cells. Binds GTP and shows GTPase activity.</text>
</comment>
<keyword evidence="5 7" id="KW-0131">Cell cycle</keyword>
<dbReference type="RefSeq" id="WP_046503108.1">
    <property type="nucleotide sequence ID" value="NZ_LANI01000002.1"/>
</dbReference>
<dbReference type="GO" id="GO:0005737">
    <property type="term" value="C:cytoplasm"/>
    <property type="evidence" value="ECO:0007669"/>
    <property type="project" value="UniProtKB-SubCell"/>
</dbReference>
<dbReference type="GO" id="GO:0000917">
    <property type="term" value="P:division septum assembly"/>
    <property type="evidence" value="ECO:0007669"/>
    <property type="project" value="UniProtKB-KW"/>
</dbReference>
<comment type="subunit">
    <text evidence="5">Homodimer. Polymerizes to form a dynamic ring structure in a strictly GTP-dependent manner. Interacts directly with several other division proteins.</text>
</comment>
<keyword evidence="4 5" id="KW-0342">GTP-binding</keyword>
<dbReference type="InterPro" id="IPR037103">
    <property type="entry name" value="Tubulin/FtsZ-like_C"/>
</dbReference>
<dbReference type="EMBL" id="LANI01000002">
    <property type="protein sequence ID" value="KKJ78448.1"/>
    <property type="molecule type" value="Genomic_DNA"/>
</dbReference>
<evidence type="ECO:0000256" key="5">
    <source>
        <dbReference type="HAMAP-Rule" id="MF_00909"/>
    </source>
</evidence>
<dbReference type="CDD" id="cd02201">
    <property type="entry name" value="FtsZ_type1"/>
    <property type="match status" value="1"/>
</dbReference>